<evidence type="ECO:0000256" key="8">
    <source>
        <dbReference type="RuleBase" id="RU000419"/>
    </source>
</evidence>
<keyword evidence="5 6" id="KW-0413">Isomerase</keyword>
<feature type="binding site" evidence="6">
    <location>
        <begin position="30"/>
        <end position="33"/>
    </location>
    <ligand>
        <name>ATP</name>
        <dbReference type="ChEBI" id="CHEBI:30616"/>
    </ligand>
</feature>
<feature type="binding site" evidence="6">
    <location>
        <position position="495"/>
    </location>
    <ligand>
        <name>ATP</name>
        <dbReference type="ChEBI" id="CHEBI:30616"/>
    </ligand>
</feature>
<evidence type="ECO:0000313" key="9">
    <source>
        <dbReference type="EMBL" id="MQA37867.1"/>
    </source>
</evidence>
<dbReference type="GO" id="GO:0140662">
    <property type="term" value="F:ATP-dependent protein folding chaperone"/>
    <property type="evidence" value="ECO:0007669"/>
    <property type="project" value="InterPro"/>
</dbReference>
<evidence type="ECO:0000256" key="6">
    <source>
        <dbReference type="HAMAP-Rule" id="MF_00600"/>
    </source>
</evidence>
<dbReference type="InterPro" id="IPR027413">
    <property type="entry name" value="GROEL-like_equatorial_sf"/>
</dbReference>
<evidence type="ECO:0000256" key="4">
    <source>
        <dbReference type="ARBA" id="ARBA00023186"/>
    </source>
</evidence>
<organism evidence="9 10">
    <name type="scientific">Rugamonas aquatica</name>
    <dbReference type="NCBI Taxonomy" id="2743357"/>
    <lineage>
        <taxon>Bacteria</taxon>
        <taxon>Pseudomonadati</taxon>
        <taxon>Pseudomonadota</taxon>
        <taxon>Betaproteobacteria</taxon>
        <taxon>Burkholderiales</taxon>
        <taxon>Oxalobacteraceae</taxon>
        <taxon>Telluria group</taxon>
        <taxon>Rugamonas</taxon>
    </lineage>
</organism>
<feature type="binding site" evidence="6">
    <location>
        <position position="51"/>
    </location>
    <ligand>
        <name>ATP</name>
        <dbReference type="ChEBI" id="CHEBI:30616"/>
    </ligand>
</feature>
<dbReference type="Gene3D" id="1.10.560.10">
    <property type="entry name" value="GroEL-like equatorial domain"/>
    <property type="match status" value="1"/>
</dbReference>
<dbReference type="CDD" id="cd03344">
    <property type="entry name" value="GroEL"/>
    <property type="match status" value="1"/>
</dbReference>
<dbReference type="Gene3D" id="3.50.7.10">
    <property type="entry name" value="GroEL"/>
    <property type="match status" value="1"/>
</dbReference>
<comment type="subunit">
    <text evidence="6 8">Forms a cylinder of 14 subunits composed of two heptameric rings stacked back-to-back. Interacts with the co-chaperonin GroES.</text>
</comment>
<dbReference type="RefSeq" id="WP_152837323.1">
    <property type="nucleotide sequence ID" value="NZ_WHUG01000002.1"/>
</dbReference>
<dbReference type="NCBIfam" id="NF000592">
    <property type="entry name" value="PRK00013.1"/>
    <property type="match status" value="1"/>
</dbReference>
<dbReference type="EC" id="5.6.1.7" evidence="6"/>
<feature type="binding site" evidence="6">
    <location>
        <begin position="479"/>
        <end position="481"/>
    </location>
    <ligand>
        <name>ATP</name>
        <dbReference type="ChEBI" id="CHEBI:30616"/>
    </ligand>
</feature>
<dbReference type="GO" id="GO:0005737">
    <property type="term" value="C:cytoplasm"/>
    <property type="evidence" value="ECO:0007669"/>
    <property type="project" value="UniProtKB-SubCell"/>
</dbReference>
<dbReference type="GO" id="GO:0016853">
    <property type="term" value="F:isomerase activity"/>
    <property type="evidence" value="ECO:0007669"/>
    <property type="project" value="UniProtKB-KW"/>
</dbReference>
<name>A0A6A7MYP3_9BURK</name>
<dbReference type="GO" id="GO:0051082">
    <property type="term" value="F:unfolded protein binding"/>
    <property type="evidence" value="ECO:0007669"/>
    <property type="project" value="UniProtKB-UniRule"/>
</dbReference>
<dbReference type="HAMAP" id="MF_00600">
    <property type="entry name" value="CH60"/>
    <property type="match status" value="1"/>
</dbReference>
<dbReference type="NCBIfam" id="NF009489">
    <property type="entry name" value="PRK12851.1"/>
    <property type="match status" value="1"/>
</dbReference>
<dbReference type="GO" id="GO:0042026">
    <property type="term" value="P:protein refolding"/>
    <property type="evidence" value="ECO:0007669"/>
    <property type="project" value="UniProtKB-UniRule"/>
</dbReference>
<dbReference type="NCBIfam" id="NF009488">
    <property type="entry name" value="PRK12850.1"/>
    <property type="match status" value="1"/>
</dbReference>
<comment type="subcellular location">
    <subcellularLocation>
        <location evidence="6">Cytoplasm</location>
    </subcellularLocation>
</comment>
<dbReference type="InterPro" id="IPR027409">
    <property type="entry name" value="GroEL-like_apical_dom_sf"/>
</dbReference>
<keyword evidence="2 6" id="KW-0547">Nucleotide-binding</keyword>
<comment type="caution">
    <text evidence="9">The sequence shown here is derived from an EMBL/GenBank/DDBJ whole genome shotgun (WGS) entry which is preliminary data.</text>
</comment>
<dbReference type="InterPro" id="IPR001844">
    <property type="entry name" value="Cpn60/GroEL"/>
</dbReference>
<dbReference type="Proteomes" id="UP000440498">
    <property type="component" value="Unassembled WGS sequence"/>
</dbReference>
<evidence type="ECO:0000313" key="10">
    <source>
        <dbReference type="Proteomes" id="UP000440498"/>
    </source>
</evidence>
<comment type="function">
    <text evidence="6 8">Together with its co-chaperonin GroES, plays an essential role in assisting protein folding. The GroEL-GroES system forms a nano-cage that allows encapsulation of the non-native substrate proteins and provides a physical environment optimized to promote and accelerate protein folding.</text>
</comment>
<dbReference type="Gene3D" id="3.30.260.10">
    <property type="entry name" value="TCP-1-like chaperonin intermediate domain"/>
    <property type="match status" value="1"/>
</dbReference>
<sequence>MTAKGIVFGDGARRRLASGVDVLANAVRLTLGPKGRNVVLERGHATPALTKDGVTVAREIDFADPLQNMGAQLIKEVAARTGSDAGDGTTTATVLAQAIVREGLKYVTAGFSPIGLKRGIDKAVAAVVAELAAVARPVASNQAIAQVAAISANADAAIGDLIARAFERVGRDGVITVEDGPSLQDDLTVAEGLQFKRGYLSPYFISDAERQVAELERPLILLADQKIANVRELLPLLELVAATARPLLIVAEDVEGEALAGLVVNHARGLLKSVAVKAPGFGERRRESLEDLAALTGARVLSGDSGLTLQAVTLADLGTARRVEVGKEHTIVIDGGGPAAGISARSSQIKAQIADTSAGYDRDKLQKRLAGLSGGVAVIRLGAATEAELSEKKARLEDALHATRAAIAEGVVPGGGVALLRARQTALHLRGGSADEDAGIAIVLRALEEPLRQIVANAGGQPAAVLARVLEGSGDFGYDAANGNYGDLFELGVLDPAEVTKAALQNAASIAGLLLTTDAGIYTIPFAPEAHDDHHHLEEAA</sequence>
<dbReference type="PRINTS" id="PR00298">
    <property type="entry name" value="CHAPERONIN60"/>
</dbReference>
<dbReference type="AlphaFoldDB" id="A0A6A7MYP3"/>
<protein>
    <recommendedName>
        <fullName evidence="6">Chaperonin GroEL</fullName>
        <ecNumber evidence="6">5.6.1.7</ecNumber>
    </recommendedName>
    <alternativeName>
        <fullName evidence="6">60 kDa chaperonin</fullName>
    </alternativeName>
    <alternativeName>
        <fullName evidence="6">Chaperonin-60</fullName>
        <shortName evidence="6">Cpn60</shortName>
    </alternativeName>
</protein>
<evidence type="ECO:0000256" key="7">
    <source>
        <dbReference type="RuleBase" id="RU000418"/>
    </source>
</evidence>
<dbReference type="FunFam" id="3.50.7.10:FF:000001">
    <property type="entry name" value="60 kDa chaperonin"/>
    <property type="match status" value="1"/>
</dbReference>
<dbReference type="GO" id="GO:0005524">
    <property type="term" value="F:ATP binding"/>
    <property type="evidence" value="ECO:0007669"/>
    <property type="project" value="UniProtKB-UniRule"/>
</dbReference>
<dbReference type="InterPro" id="IPR027410">
    <property type="entry name" value="TCP-1-like_intermed_sf"/>
</dbReference>
<dbReference type="InterPro" id="IPR002423">
    <property type="entry name" value="Cpn60/GroEL/TCP-1"/>
</dbReference>
<dbReference type="EMBL" id="WHUG01000002">
    <property type="protein sequence ID" value="MQA37867.1"/>
    <property type="molecule type" value="Genomic_DNA"/>
</dbReference>
<keyword evidence="10" id="KW-1185">Reference proteome</keyword>
<keyword evidence="4 6" id="KW-0143">Chaperone</keyword>
<evidence type="ECO:0000256" key="5">
    <source>
        <dbReference type="ARBA" id="ARBA00023235"/>
    </source>
</evidence>
<dbReference type="SUPFAM" id="SSF48592">
    <property type="entry name" value="GroEL equatorial domain-like"/>
    <property type="match status" value="1"/>
</dbReference>
<dbReference type="PANTHER" id="PTHR45633">
    <property type="entry name" value="60 KDA HEAT SHOCK PROTEIN, MITOCHONDRIAL"/>
    <property type="match status" value="1"/>
</dbReference>
<reference evidence="9 10" key="1">
    <citation type="submission" date="2019-10" db="EMBL/GenBank/DDBJ databases">
        <title>Two novel species isolated from a subtropical stream in China.</title>
        <authorList>
            <person name="Lu H."/>
        </authorList>
    </citation>
    <scope>NUCLEOTIDE SEQUENCE [LARGE SCALE GENOMIC DNA]</scope>
    <source>
        <strain evidence="9 10">FT29W</strain>
    </source>
</reference>
<dbReference type="NCBIfam" id="TIGR02348">
    <property type="entry name" value="GroEL"/>
    <property type="match status" value="1"/>
</dbReference>
<accession>A0A6A7MYP3</accession>
<dbReference type="SUPFAM" id="SSF52029">
    <property type="entry name" value="GroEL apical domain-like"/>
    <property type="match status" value="1"/>
</dbReference>
<feature type="binding site" evidence="6">
    <location>
        <begin position="87"/>
        <end position="91"/>
    </location>
    <ligand>
        <name>ATP</name>
        <dbReference type="ChEBI" id="CHEBI:30616"/>
    </ligand>
</feature>
<proteinExistence type="inferred from homology"/>
<gene>
    <name evidence="6 9" type="primary">groL</name>
    <name evidence="6" type="synonym">groEL</name>
    <name evidence="9" type="ORF">GEV02_06875</name>
</gene>
<evidence type="ECO:0000256" key="3">
    <source>
        <dbReference type="ARBA" id="ARBA00022840"/>
    </source>
</evidence>
<keyword evidence="3 6" id="KW-0067">ATP-binding</keyword>
<comment type="similarity">
    <text evidence="1 6 7">Belongs to the chaperonin (HSP60) family.</text>
</comment>
<evidence type="ECO:0000256" key="2">
    <source>
        <dbReference type="ARBA" id="ARBA00022741"/>
    </source>
</evidence>
<dbReference type="Pfam" id="PF00118">
    <property type="entry name" value="Cpn60_TCP1"/>
    <property type="match status" value="1"/>
</dbReference>
<dbReference type="NCBIfam" id="NF009487">
    <property type="entry name" value="PRK12849.1"/>
    <property type="match status" value="1"/>
</dbReference>
<feature type="binding site" evidence="6">
    <location>
        <position position="415"/>
    </location>
    <ligand>
        <name>ATP</name>
        <dbReference type="ChEBI" id="CHEBI:30616"/>
    </ligand>
</feature>
<keyword evidence="6" id="KW-0963">Cytoplasm</keyword>
<dbReference type="SUPFAM" id="SSF54849">
    <property type="entry name" value="GroEL-intermediate domain like"/>
    <property type="match status" value="1"/>
</dbReference>
<evidence type="ECO:0000256" key="1">
    <source>
        <dbReference type="ARBA" id="ARBA00006607"/>
    </source>
</evidence>